<dbReference type="InterPro" id="IPR001866">
    <property type="entry name" value="PPV_E2_N"/>
</dbReference>
<evidence type="ECO:0000256" key="8">
    <source>
        <dbReference type="ARBA" id="ARBA00023015"/>
    </source>
</evidence>
<dbReference type="SUPFAM" id="SSF54957">
    <property type="entry name" value="Viral DNA-binding domain"/>
    <property type="match status" value="1"/>
</dbReference>
<feature type="compositionally biased region" description="Low complexity" evidence="13">
    <location>
        <begin position="200"/>
        <end position="209"/>
    </location>
</feature>
<dbReference type="SUPFAM" id="SSF51332">
    <property type="entry name" value="E2 regulatory, transactivation domain"/>
    <property type="match status" value="1"/>
</dbReference>
<comment type="function">
    <text evidence="12">Plays a role in the initiation of viral DNA replication. A dimer of E2 interacts with a dimer of E1 in order to improve specificity of E1 DNA binding activity. Once the complex recognizes and binds DNA at specific sites, the E2 dimer is removed from DNA. E2 also regulates viral transcription through binding to the E2RE response element (5'-ACCNNNNNNGGT-3') present in multiple copies in the regulatory regions of the viral genome. Activates or represses transcription depending on E2RE's position with regards to proximal promoter elements including the TATA-box. Repression occurs by sterically hindering the assembly of the transcription initiation complex.</text>
</comment>
<comment type="subunit">
    <text evidence="12">Binds DNA as homodimer. Interacts with protein E1; this interaction greatly increases E1 DNA-binding activity. Interacts with protein L1; this interaction enhances E2-dependent replication and transcription activation. Interacts with protein L2; this interaction inhibits E2 transcriptional activity but not DNA replication function E2. Interacts with protein E7; this interaction inhibits E7 oncogenic activity. Interacts with host TAF1; this interaction modulates E2-dependent transcriptional regulation. Interacts with host BRD4; this interaction mediates E2 transcriptional activation function. Additionally, the interaction with host BRD4 on mitotic chromosomes mediates tethering of the viral genome. Interacts with host TOPBP1; this interaction is required for optimal viral DNA replication.</text>
</comment>
<dbReference type="GO" id="GO:0039693">
    <property type="term" value="P:viral DNA genome replication"/>
    <property type="evidence" value="ECO:0007669"/>
    <property type="project" value="UniProtKB-UniRule"/>
</dbReference>
<keyword evidence="11 12" id="KW-0804">Transcription</keyword>
<dbReference type="GO" id="GO:0003677">
    <property type="term" value="F:DNA binding"/>
    <property type="evidence" value="ECO:0007669"/>
    <property type="project" value="UniProtKB-UniRule"/>
</dbReference>
<keyword evidence="10 12" id="KW-0010">Activator</keyword>
<feature type="compositionally biased region" description="Polar residues" evidence="13">
    <location>
        <begin position="260"/>
        <end position="271"/>
    </location>
</feature>
<evidence type="ECO:0000313" key="16">
    <source>
        <dbReference type="EMBL" id="ADO63735.1"/>
    </source>
</evidence>
<dbReference type="EMBL" id="GU129016">
    <property type="protein sequence ID" value="ADO63735.1"/>
    <property type="molecule type" value="Genomic_DNA"/>
</dbReference>
<protein>
    <recommendedName>
        <fullName evidence="12">Regulatory protein E2</fullName>
    </recommendedName>
</protein>
<evidence type="ECO:0000256" key="9">
    <source>
        <dbReference type="ARBA" id="ARBA00023125"/>
    </source>
</evidence>
<dbReference type="GO" id="GO:0000166">
    <property type="term" value="F:nucleotide binding"/>
    <property type="evidence" value="ECO:0007669"/>
    <property type="project" value="UniProtKB-UniRule"/>
</dbReference>
<keyword evidence="9 12" id="KW-0238">DNA-binding</keyword>
<reference evidence="16 17" key="1">
    <citation type="journal article" date="2011" name="J. Gen. Virol.">
        <title>Genomic characterization of ten novel cutaneous human papillomaviruses from keratotic lesions of immunosuppressed patients.</title>
        <authorList>
            <person name="Kohler A."/>
            <person name="Gottschling M."/>
            <person name="Manning K."/>
            <person name="Lehmann M.D."/>
            <person name="Schulz E."/>
            <person name="Kruger-Corcoran D."/>
            <person name="Stockfleth E."/>
            <person name="Nindl I."/>
        </authorList>
    </citation>
    <scope>NUCLEOTIDE SEQUENCE [LARGE SCALE GENOMIC DNA]</scope>
    <source>
        <strain evidence="16">34-60</strain>
    </source>
</reference>
<organism evidence="16 17">
    <name type="scientific">Human papillomavirus 148</name>
    <dbReference type="NCBI Taxonomy" id="942038"/>
    <lineage>
        <taxon>Viruses</taxon>
        <taxon>Monodnaviria</taxon>
        <taxon>Shotokuvirae</taxon>
        <taxon>Cossaviricota</taxon>
        <taxon>Papovaviricetes</taxon>
        <taxon>Zurhausenvirales</taxon>
        <taxon>Papillomaviridae</taxon>
        <taxon>Firstpapillomavirinae</taxon>
        <taxon>Gammapapillomavirus</taxon>
        <taxon>Gammapapillomavirus 12</taxon>
    </lineage>
</organism>
<dbReference type="Pfam" id="PF00508">
    <property type="entry name" value="PPV_E2_N"/>
    <property type="match status" value="1"/>
</dbReference>
<dbReference type="InterPro" id="IPR035975">
    <property type="entry name" value="E2/EBNA1_C_sf"/>
</dbReference>
<dbReference type="InterPro" id="IPR012677">
    <property type="entry name" value="Nucleotide-bd_a/b_plait_sf"/>
</dbReference>
<comment type="similarity">
    <text evidence="12">Belongs to the papillomaviridae E2 protein family.</text>
</comment>
<dbReference type="GO" id="GO:0006275">
    <property type="term" value="P:regulation of DNA replication"/>
    <property type="evidence" value="ECO:0007669"/>
    <property type="project" value="UniProtKB-UniRule"/>
</dbReference>
<evidence type="ECO:0000313" key="17">
    <source>
        <dbReference type="Proteomes" id="UP000103885"/>
    </source>
</evidence>
<dbReference type="InterPro" id="IPR000427">
    <property type="entry name" value="Papillomavirus_E2_C"/>
</dbReference>
<evidence type="ECO:0000256" key="12">
    <source>
        <dbReference type="HAMAP-Rule" id="MF_04001"/>
    </source>
</evidence>
<evidence type="ECO:0000256" key="3">
    <source>
        <dbReference type="ARBA" id="ARBA00022491"/>
    </source>
</evidence>
<evidence type="ECO:0000256" key="1">
    <source>
        <dbReference type="ARBA" id="ARBA00004147"/>
    </source>
</evidence>
<evidence type="ECO:0000256" key="11">
    <source>
        <dbReference type="ARBA" id="ARBA00023163"/>
    </source>
</evidence>
<evidence type="ECO:0000256" key="10">
    <source>
        <dbReference type="ARBA" id="ARBA00023159"/>
    </source>
</evidence>
<comment type="subcellular location">
    <subcellularLocation>
        <location evidence="1 12">Host nucleus</location>
    </subcellularLocation>
</comment>
<keyword evidence="3 12" id="KW-0678">Repressor</keyword>
<evidence type="ECO:0000256" key="13">
    <source>
        <dbReference type="SAM" id="MobiDB-lite"/>
    </source>
</evidence>
<evidence type="ECO:0000259" key="15">
    <source>
        <dbReference type="Pfam" id="PF00511"/>
    </source>
</evidence>
<feature type="region of interest" description="Disordered" evidence="13">
    <location>
        <begin position="200"/>
        <end position="299"/>
    </location>
</feature>
<evidence type="ECO:0000256" key="4">
    <source>
        <dbReference type="ARBA" id="ARBA00022518"/>
    </source>
</evidence>
<dbReference type="InterPro" id="IPR036050">
    <property type="entry name" value="Regulatory_protein_E2_N"/>
</dbReference>
<keyword evidence="4 12" id="KW-0244">Early protein</keyword>
<dbReference type="GO" id="GO:0003700">
    <property type="term" value="F:DNA-binding transcription factor activity"/>
    <property type="evidence" value="ECO:0007669"/>
    <property type="project" value="UniProtKB-UniRule"/>
</dbReference>
<sequence length="396" mass="45477">METQQTLTERFAAQQEMQMTLIEQESTDLRDHIKYWDSVRLENLLAYYSRKEGYTHLGLQPLPALTVSEYKCKEAIKMKLLLESLKDSRYGYEPWTLSEVSAEIINTNPRNAFKKKAFTVTVFFDNDQSNSFPYICWDHIYYQDEKSEWQKVAGQVDINGLYFREVTGDITYFTLFQPDAERYGQTGQWSVTYKNHTLSTSVTSSSRTASDLENRPPTHPISSPKTPRKRRRQTGEDTTRESPTSTSSGLRFRRRRTEQGEPTTDGYNTRSTPRRRRAAVGSAVSPEEVGSGTRSVPRTGLTRNQRLQAEARDPTLILLQGCANSLKCFRYRCSHKHSHLYLAASTVFAWMYNSNEKSAEGRMLIAFSSNTQRDVFLKSVTIPKGCHYCFGNLDCL</sequence>
<comment type="PTM">
    <text evidence="12">Phosphorylated.</text>
</comment>
<evidence type="ECO:0000256" key="5">
    <source>
        <dbReference type="ARBA" id="ARBA00022553"/>
    </source>
</evidence>
<comment type="similarity">
    <text evidence="2">Belongs to the papillomaviridae E8^E2C protein family.</text>
</comment>
<evidence type="ECO:0000259" key="14">
    <source>
        <dbReference type="Pfam" id="PF00508"/>
    </source>
</evidence>
<name>E7BQC5_9PAPI</name>
<dbReference type="HAMAP" id="MF_04001">
    <property type="entry name" value="PPV_E2"/>
    <property type="match status" value="1"/>
</dbReference>
<evidence type="ECO:0000256" key="2">
    <source>
        <dbReference type="ARBA" id="ARBA00007794"/>
    </source>
</evidence>
<dbReference type="GO" id="GO:0006351">
    <property type="term" value="P:DNA-templated transcription"/>
    <property type="evidence" value="ECO:0007669"/>
    <property type="project" value="UniProtKB-UniRule"/>
</dbReference>
<gene>
    <name evidence="12 16" type="primary">E2</name>
</gene>
<feature type="domain" description="Papillomavirus E2 C-terminal" evidence="15">
    <location>
        <begin position="316"/>
        <end position="391"/>
    </location>
</feature>
<keyword evidence="6 12" id="KW-1048">Host nucleus</keyword>
<proteinExistence type="inferred from homology"/>
<dbReference type="InterPro" id="IPR042503">
    <property type="entry name" value="Regulatory_protein_E2_N_1"/>
</dbReference>
<dbReference type="InterPro" id="IPR033668">
    <property type="entry name" value="Reg_prot_E2"/>
</dbReference>
<dbReference type="Proteomes" id="UP000103885">
    <property type="component" value="Segment"/>
</dbReference>
<dbReference type="Gene3D" id="1.10.287.30">
    <property type="entry name" value="E2 (early) protein, N terminal domain, subdomain 1"/>
    <property type="match status" value="1"/>
</dbReference>
<dbReference type="Pfam" id="PF00511">
    <property type="entry name" value="PPV_E2_C"/>
    <property type="match status" value="1"/>
</dbReference>
<evidence type="ECO:0000256" key="6">
    <source>
        <dbReference type="ARBA" id="ARBA00022562"/>
    </source>
</evidence>
<dbReference type="GO" id="GO:0006260">
    <property type="term" value="P:DNA replication"/>
    <property type="evidence" value="ECO:0007669"/>
    <property type="project" value="UniProtKB-KW"/>
</dbReference>
<feature type="region of interest" description="DNA-binding domain" evidence="12">
    <location>
        <begin position="313"/>
        <end position="396"/>
    </location>
</feature>
<dbReference type="InterPro" id="IPR042504">
    <property type="entry name" value="Regulatory_protein_E2_N_2"/>
</dbReference>
<dbReference type="Gene3D" id="3.30.70.330">
    <property type="match status" value="1"/>
</dbReference>
<dbReference type="Gene3D" id="2.170.200.10">
    <property type="entry name" value="Papillomavirus E2 early protein domain"/>
    <property type="match status" value="1"/>
</dbReference>
<comment type="caution">
    <text evidence="12">Lacks conserved residue(s) required for the propagation of feature annotation.</text>
</comment>
<keyword evidence="5 12" id="KW-0597">Phosphoprotein</keyword>
<keyword evidence="8 12" id="KW-0805">Transcription regulation</keyword>
<evidence type="ECO:0000256" key="7">
    <source>
        <dbReference type="ARBA" id="ARBA00022705"/>
    </source>
</evidence>
<keyword evidence="7 12" id="KW-0235">DNA replication</keyword>
<feature type="domain" description="Papillomavirus E2 N-terminal" evidence="14">
    <location>
        <begin position="6"/>
        <end position="202"/>
    </location>
</feature>
<dbReference type="GO" id="GO:0042025">
    <property type="term" value="C:host cell nucleus"/>
    <property type="evidence" value="ECO:0007669"/>
    <property type="project" value="UniProtKB-SubCell"/>
</dbReference>
<accession>E7BQC5</accession>